<dbReference type="SUPFAM" id="SSF56112">
    <property type="entry name" value="Protein kinase-like (PK-like)"/>
    <property type="match status" value="1"/>
</dbReference>
<name>A0ABT9B4F7_9ACTN</name>
<feature type="transmembrane region" description="Helical" evidence="3">
    <location>
        <begin position="407"/>
        <end position="431"/>
    </location>
</feature>
<keyword evidence="3" id="KW-1133">Transmembrane helix</keyword>
<dbReference type="RefSeq" id="WP_305027576.1">
    <property type="nucleotide sequence ID" value="NZ_JAUQTA010000001.1"/>
</dbReference>
<evidence type="ECO:0000313" key="6">
    <source>
        <dbReference type="Proteomes" id="UP001233314"/>
    </source>
</evidence>
<evidence type="ECO:0000256" key="2">
    <source>
        <dbReference type="SAM" id="MobiDB-lite"/>
    </source>
</evidence>
<dbReference type="CDD" id="cd13973">
    <property type="entry name" value="PK_MviN-like"/>
    <property type="match status" value="1"/>
</dbReference>
<dbReference type="SUPFAM" id="SSF49785">
    <property type="entry name" value="Galactose-binding domain-like"/>
    <property type="match status" value="1"/>
</dbReference>
<keyword evidence="3" id="KW-0472">Membrane</keyword>
<protein>
    <submittedName>
        <fullName evidence="5">Protein kinase family protein</fullName>
    </submittedName>
</protein>
<dbReference type="Proteomes" id="UP001233314">
    <property type="component" value="Unassembled WGS sequence"/>
</dbReference>
<dbReference type="Gene3D" id="2.60.120.260">
    <property type="entry name" value="Galactose-binding domain-like"/>
    <property type="match status" value="1"/>
</dbReference>
<sequence length="596" mass="61498">MRPGDVLASRYRLTVLLHDRNGGRFWRAHDLVLARDVALHLIPEDDPRGPLLEEAARRSATVQDPRLLRVLDSASVDGLHYVVNEWGEGTSLNHLIAEEPLSPVRAAWLVSEVAGMIAAGHAAGVAHGRLVPENVLIDTTGAVKIIGFAVDAALHGLPPGRASADITDLGGLLYAALTGRWSGVSESGVPSAPIEHGRPLRPRQVRAGVPRVLDGICDSLLGAGTRFTSAAEVAEALTDYIGDPATVAAAEADRLRTGTTPVRRPGTDDTDATGALAAVTAPVPVPPMDGPSPDDTVLTPAVTEDDVERTQIGAPVFGDADDPEAAALADPDWHTPSEVAPAPPPPFEEVPERPLFAPDPPEGRLRRLPPPTSADAGFWPFGNTGELPAIPAVEEKEPAEPVPGRSWLRGALVLLAILVLLPMAYVIAGLVRHDGDTSTGSGSGGPSASAKPLPGVRATAFDPLGDNDEHNSDAALAVDGKATTAWTTSGYDQDLGPAGLKAGVGLVLDLGASHTVTSVDVTVQGGATSLQLFAAGGTSPGTVDGLDAVASGSGSSTITLTPTKAFSSRFLVVWMTSLPQVSGQFRGAIAEVEVHA</sequence>
<feature type="compositionally biased region" description="Low complexity" evidence="2">
    <location>
        <begin position="325"/>
        <end position="340"/>
    </location>
</feature>
<dbReference type="InterPro" id="IPR008979">
    <property type="entry name" value="Galactose-bd-like_sf"/>
</dbReference>
<dbReference type="EMBL" id="JAUQTA010000001">
    <property type="protein sequence ID" value="MDO7868201.1"/>
    <property type="molecule type" value="Genomic_DNA"/>
</dbReference>
<dbReference type="InterPro" id="IPR000719">
    <property type="entry name" value="Prot_kinase_dom"/>
</dbReference>
<gene>
    <name evidence="5" type="ORF">Q5722_07440</name>
</gene>
<keyword evidence="5" id="KW-0808">Transferase</keyword>
<keyword evidence="1" id="KW-0675">Receptor</keyword>
<evidence type="ECO:0000256" key="3">
    <source>
        <dbReference type="SAM" id="Phobius"/>
    </source>
</evidence>
<organism evidence="5 6">
    <name type="scientific">Nocardioides jiangxiensis</name>
    <dbReference type="NCBI Taxonomy" id="3064524"/>
    <lineage>
        <taxon>Bacteria</taxon>
        <taxon>Bacillati</taxon>
        <taxon>Actinomycetota</taxon>
        <taxon>Actinomycetes</taxon>
        <taxon>Propionibacteriales</taxon>
        <taxon>Nocardioidaceae</taxon>
        <taxon>Nocardioides</taxon>
    </lineage>
</organism>
<feature type="region of interest" description="Disordered" evidence="2">
    <location>
        <begin position="314"/>
        <end position="364"/>
    </location>
</feature>
<comment type="caution">
    <text evidence="5">The sequence shown here is derived from an EMBL/GenBank/DDBJ whole genome shotgun (WGS) entry which is preliminary data.</text>
</comment>
<keyword evidence="6" id="KW-1185">Reference proteome</keyword>
<accession>A0ABT9B4F7</accession>
<dbReference type="Gene3D" id="1.10.510.10">
    <property type="entry name" value="Transferase(Phosphotransferase) domain 1"/>
    <property type="match status" value="1"/>
</dbReference>
<reference evidence="5 6" key="1">
    <citation type="submission" date="2023-07" db="EMBL/GenBank/DDBJ databases">
        <title>Nocardioides sp. nov WY-20 isolated from soil.</title>
        <authorList>
            <person name="Liu B."/>
            <person name="Wan Y."/>
        </authorList>
    </citation>
    <scope>NUCLEOTIDE SEQUENCE [LARGE SCALE GENOMIC DNA]</scope>
    <source>
        <strain evidence="5 6">WY-20</strain>
    </source>
</reference>
<keyword evidence="3" id="KW-0812">Transmembrane</keyword>
<proteinExistence type="predicted"/>
<dbReference type="GO" id="GO:0016301">
    <property type="term" value="F:kinase activity"/>
    <property type="evidence" value="ECO:0007669"/>
    <property type="project" value="UniProtKB-KW"/>
</dbReference>
<dbReference type="InterPro" id="IPR011009">
    <property type="entry name" value="Kinase-like_dom_sf"/>
</dbReference>
<evidence type="ECO:0000313" key="5">
    <source>
        <dbReference type="EMBL" id="MDO7868201.1"/>
    </source>
</evidence>
<feature type="region of interest" description="Disordered" evidence="2">
    <location>
        <begin position="436"/>
        <end position="457"/>
    </location>
</feature>
<evidence type="ECO:0000256" key="1">
    <source>
        <dbReference type="ARBA" id="ARBA00023170"/>
    </source>
</evidence>
<feature type="domain" description="Protein kinase" evidence="4">
    <location>
        <begin position="11"/>
        <end position="356"/>
    </location>
</feature>
<dbReference type="PROSITE" id="PS50011">
    <property type="entry name" value="PROTEIN_KINASE_DOM"/>
    <property type="match status" value="1"/>
</dbReference>
<evidence type="ECO:0000259" key="4">
    <source>
        <dbReference type="PROSITE" id="PS50011"/>
    </source>
</evidence>
<keyword evidence="5" id="KW-0418">Kinase</keyword>
<dbReference type="Gene3D" id="3.30.200.20">
    <property type="entry name" value="Phosphorylase Kinase, domain 1"/>
    <property type="match status" value="1"/>
</dbReference>